<reference evidence="2" key="1">
    <citation type="submission" date="2021-11" db="EMBL/GenBank/DDBJ databases">
        <title>Genome sequence.</title>
        <authorList>
            <person name="Sun Q."/>
        </authorList>
    </citation>
    <scope>NUCLEOTIDE SEQUENCE</scope>
    <source>
        <strain evidence="2">JC732</strain>
    </source>
</reference>
<protein>
    <submittedName>
        <fullName evidence="2">PQQ-like beta-propeller repeat protein</fullName>
    </submittedName>
</protein>
<dbReference type="PANTHER" id="PTHR34512">
    <property type="entry name" value="CELL SURFACE PROTEIN"/>
    <property type="match status" value="1"/>
</dbReference>
<name>A0A9X1MQ90_9BACT</name>
<proteinExistence type="predicted"/>
<sequence>MKFLRSLPRVSLLAVAIWIGLVQVDLAQAQIRFLPQPPPTRGQFSLTVELPELNNESQQLLVQLEQRLRDEQWQEAIEGYRRLIAAHGDQLFEADSLTLQSGDQYIFYVGLRRRLHTQLAEIARRKPELLAPYREQTDVSAKAAYEAAIAAHDYGELEQAIERYFLASGTDHALLALGDVRLERGEFAAARAAWEQIDPRLRAPHDEKSLLYAFPGQPLWVAVDGVDWDQDGDEIKKLLLQPQRPSNHRSVPSTDIPLADLLARLALASALEGDQPRAVVELDLLKRLAPNAEGWIGGKRQRFDTALQAILEDMAGKQYELQFVENWKTFAGSAERNAIAAQSPRVQKIAWSTALPGPAANIRFQGLPEMTQSGETPLSFYPIAIGNELFVNDAQRLRAFVLSDGVPAWPSGGGADPKNPDFGTFHRSQIDLANGLQLGNTNQWQERHLPKLESAIGAPRYTLSANGRLMAARQGNTLSVYTERASTFFKSAEIYVIDLAAQGRIAAIIAANEPGEDEWEFEGTGLIDSGKLYVAMTKNGVRSESAVACYDASTARRIWRRSVCSTEPYGAGLVLADRAGQRSHNLLTMADGVIYYNTNRGVIAAISAAAGEIQWLTLYPRGPLEAGTMARANQQLTRDLNPCIVSGDMVVTMPADCDRIVALDAATGKLQWQTVPGGVQATHLLGATKEDLIVTGDQVYWIRLESGRIRSQFPNPRDPNNPQDGKLLLGYGRGILGRDTIYWPTQEAIYVLKQQVDSHEKPVAAQEPIDLKELGLTGGNLAISGDYLVIAGPKQLTVLKGEAASEPSR</sequence>
<gene>
    <name evidence="2" type="ORF">LOC68_23435</name>
</gene>
<comment type="caution">
    <text evidence="2">The sequence shown here is derived from an EMBL/GenBank/DDBJ whole genome shotgun (WGS) entry which is preliminary data.</text>
</comment>
<organism evidence="2 3">
    <name type="scientific">Blastopirellula sediminis</name>
    <dbReference type="NCBI Taxonomy" id="2894196"/>
    <lineage>
        <taxon>Bacteria</taxon>
        <taxon>Pseudomonadati</taxon>
        <taxon>Planctomycetota</taxon>
        <taxon>Planctomycetia</taxon>
        <taxon>Pirellulales</taxon>
        <taxon>Pirellulaceae</taxon>
        <taxon>Blastopirellula</taxon>
    </lineage>
</organism>
<dbReference type="Pfam" id="PF13360">
    <property type="entry name" value="PQQ_2"/>
    <property type="match status" value="1"/>
</dbReference>
<dbReference type="AlphaFoldDB" id="A0A9X1MQ90"/>
<keyword evidence="3" id="KW-1185">Reference proteome</keyword>
<evidence type="ECO:0000313" key="2">
    <source>
        <dbReference type="EMBL" id="MCC9631358.1"/>
    </source>
</evidence>
<dbReference type="InterPro" id="IPR002372">
    <property type="entry name" value="PQQ_rpt_dom"/>
</dbReference>
<dbReference type="RefSeq" id="WP_230223254.1">
    <property type="nucleotide sequence ID" value="NZ_JAJKFT010000010.1"/>
</dbReference>
<evidence type="ECO:0000313" key="3">
    <source>
        <dbReference type="Proteomes" id="UP001139103"/>
    </source>
</evidence>
<dbReference type="Gene3D" id="2.130.10.10">
    <property type="entry name" value="YVTN repeat-like/Quinoprotein amine dehydrogenase"/>
    <property type="match status" value="1"/>
</dbReference>
<accession>A0A9X1MQ90</accession>
<feature type="domain" description="Pyrrolo-quinoline quinone repeat" evidence="1">
    <location>
        <begin position="521"/>
        <end position="704"/>
    </location>
</feature>
<dbReference type="SUPFAM" id="SSF50998">
    <property type="entry name" value="Quinoprotein alcohol dehydrogenase-like"/>
    <property type="match status" value="1"/>
</dbReference>
<dbReference type="InterPro" id="IPR011047">
    <property type="entry name" value="Quinoprotein_ADH-like_sf"/>
</dbReference>
<dbReference type="InterPro" id="IPR015943">
    <property type="entry name" value="WD40/YVTN_repeat-like_dom_sf"/>
</dbReference>
<dbReference type="EMBL" id="JAJKFT010000010">
    <property type="protein sequence ID" value="MCC9631358.1"/>
    <property type="molecule type" value="Genomic_DNA"/>
</dbReference>
<dbReference type="PANTHER" id="PTHR34512:SF30">
    <property type="entry name" value="OUTER MEMBRANE PROTEIN ASSEMBLY FACTOR BAMB"/>
    <property type="match status" value="1"/>
</dbReference>
<evidence type="ECO:0000259" key="1">
    <source>
        <dbReference type="Pfam" id="PF13360"/>
    </source>
</evidence>
<dbReference type="Proteomes" id="UP001139103">
    <property type="component" value="Unassembled WGS sequence"/>
</dbReference>